<dbReference type="InterPro" id="IPR014710">
    <property type="entry name" value="RmlC-like_jellyroll"/>
</dbReference>
<feature type="domain" description="Cyclic nucleotide-binding" evidence="3">
    <location>
        <begin position="145"/>
        <end position="249"/>
    </location>
</feature>
<dbReference type="PROSITE" id="PS50042">
    <property type="entry name" value="CNMP_BINDING_3"/>
    <property type="match status" value="2"/>
</dbReference>
<dbReference type="SMART" id="SM00450">
    <property type="entry name" value="RHOD"/>
    <property type="match status" value="1"/>
</dbReference>
<dbReference type="PROSITE" id="PS50206">
    <property type="entry name" value="RHODANESE_3"/>
    <property type="match status" value="1"/>
</dbReference>
<feature type="region of interest" description="Disordered" evidence="2">
    <location>
        <begin position="609"/>
        <end position="630"/>
    </location>
</feature>
<gene>
    <name evidence="5" type="ORF">L196_07424</name>
</gene>
<dbReference type="Pfam" id="PF00027">
    <property type="entry name" value="cNMP_binding"/>
    <property type="match status" value="1"/>
</dbReference>
<dbReference type="InterPro" id="IPR018490">
    <property type="entry name" value="cNMP-bd_dom_sf"/>
</dbReference>
<dbReference type="Gene3D" id="2.60.120.10">
    <property type="entry name" value="Jelly Rolls"/>
    <property type="match status" value="2"/>
</dbReference>
<dbReference type="Proteomes" id="UP000015462">
    <property type="component" value="Unassembled WGS sequence"/>
</dbReference>
<evidence type="ECO:0000259" key="3">
    <source>
        <dbReference type="PROSITE" id="PS50042"/>
    </source>
</evidence>
<keyword evidence="6" id="KW-1185">Reference proteome</keyword>
<dbReference type="GO" id="GO:0005829">
    <property type="term" value="C:cytosol"/>
    <property type="evidence" value="ECO:0007669"/>
    <property type="project" value="TreeGrafter"/>
</dbReference>
<dbReference type="GO" id="GO:0005952">
    <property type="term" value="C:cAMP-dependent protein kinase complex"/>
    <property type="evidence" value="ECO:0007669"/>
    <property type="project" value="InterPro"/>
</dbReference>
<dbReference type="InterPro" id="IPR036873">
    <property type="entry name" value="Rhodanese-like_dom_sf"/>
</dbReference>
<feature type="coiled-coil region" evidence="1">
    <location>
        <begin position="389"/>
        <end position="430"/>
    </location>
</feature>
<dbReference type="RefSeq" id="WP_016390514.1">
    <property type="nucleotide sequence ID" value="NZ_KE646808.1"/>
</dbReference>
<organism evidence="5 6">
    <name type="scientific">Cycloclasticus pugetii</name>
    <dbReference type="NCBI Taxonomy" id="34068"/>
    <lineage>
        <taxon>Bacteria</taxon>
        <taxon>Pseudomonadati</taxon>
        <taxon>Pseudomonadota</taxon>
        <taxon>Gammaproteobacteria</taxon>
        <taxon>Thiotrichales</taxon>
        <taxon>Piscirickettsiaceae</taxon>
        <taxon>Cycloclasticus</taxon>
    </lineage>
</organism>
<feature type="domain" description="Cyclic nucleotide-binding" evidence="3">
    <location>
        <begin position="18"/>
        <end position="107"/>
    </location>
</feature>
<dbReference type="CDD" id="cd00158">
    <property type="entry name" value="RHOD"/>
    <property type="match status" value="1"/>
</dbReference>
<evidence type="ECO:0000256" key="2">
    <source>
        <dbReference type="SAM" id="MobiDB-lite"/>
    </source>
</evidence>
<feature type="compositionally biased region" description="Basic and acidic residues" evidence="2">
    <location>
        <begin position="960"/>
        <end position="978"/>
    </location>
</feature>
<dbReference type="EMBL" id="ASHL01000005">
    <property type="protein sequence ID" value="EPD12975.1"/>
    <property type="molecule type" value="Genomic_DNA"/>
</dbReference>
<protein>
    <submittedName>
        <fullName evidence="5">cAMP-dependent protein kinase regulatory subunit</fullName>
    </submittedName>
</protein>
<dbReference type="PANTHER" id="PTHR11635">
    <property type="entry name" value="CAMP-DEPENDENT PROTEIN KINASE REGULATORY CHAIN"/>
    <property type="match status" value="1"/>
</dbReference>
<dbReference type="Gene3D" id="3.40.250.10">
    <property type="entry name" value="Rhodanese-like domain"/>
    <property type="match status" value="1"/>
</dbReference>
<dbReference type="SUPFAM" id="SSF51206">
    <property type="entry name" value="cAMP-binding domain-like"/>
    <property type="match status" value="2"/>
</dbReference>
<reference evidence="5 6" key="1">
    <citation type="journal article" date="2013" name="Genome Announc.">
        <title>Genome Sequence of the Pyrene- and Fluoranthene-Degrading Bacterium Cycloclasticus sp. Strain PY97M.</title>
        <authorList>
            <person name="Cui Z."/>
            <person name="Xu G."/>
            <person name="Li Q."/>
            <person name="Gao W."/>
            <person name="Zheng L."/>
        </authorList>
    </citation>
    <scope>NUCLEOTIDE SEQUENCE [LARGE SCALE GENOMIC DNA]</scope>
    <source>
        <strain evidence="5 6">PY97M</strain>
    </source>
</reference>
<dbReference type="SUPFAM" id="SSF52821">
    <property type="entry name" value="Rhodanese/Cell cycle control phosphatase"/>
    <property type="match status" value="1"/>
</dbReference>
<feature type="region of interest" description="Disordered" evidence="2">
    <location>
        <begin position="569"/>
        <end position="593"/>
    </location>
</feature>
<dbReference type="PANTHER" id="PTHR11635:SF152">
    <property type="entry name" value="CAMP-DEPENDENT PROTEIN KINASE TYPE I REGULATORY SUBUNIT-RELATED"/>
    <property type="match status" value="1"/>
</dbReference>
<proteinExistence type="predicted"/>
<sequence length="1504" mass="170142">MSVRPHQDNQHILRKFIPLNTLPSGHFSTICNECLIEECDKGTVLFEQGDDAKEFIYLISGMISLFAGEMEMETIVTGSEVARFAIAHQLPRKVRAVTKSKARIVRVPTYMLDMDNPEDNGQTYLVDDVEDHSGDWMTTMLQSPVFQRLPASNLQKVMMQMEEVAFEPGEVVVKQGDEADFYYIIKTGSCELIRQPSEGARLIKLGELHSCDAFGEDALLSGNPRNVTVQMKGKGQMLRLSKANFIKLVKEPVLQYVNFQEGQEKVSAGANWLDVRGVDEYVDDHIDGSVNIPFFSLRMKIAELRHDQLQVLVCSNGRTSEAAAFLLLKFGFNALILKGGIASRSTSKSKKKAPELSLKEVPLSAVATTSNENQGATVSNADSLNAKQLEEAQRKVAELEKLCAQSNERSNKLELERRGLQQQYEQQAALVAELQLSSKRVSDELLALRNGHGDREVEMSQALLAEKEAGLQLSKELEDKVLALDKAQQAMESSRESLSLLGEDIKAKDKELDELKRTISDINTREAETTTTFKETLAMAKQEAIELRNKKKALEEKVEATEREMGALLKSQTKLEEENKQRISDKEAANLEKDNQIQQLNSQLSEMRSTIKSSGQLQTQLESQLSQTRHELEQLKEKQNDAIEKNKAEADARRQELESDINALTQQIEEKDTALEKQTEALDVLAETCESLKEKSRGYDQTLHEKTTKLEALTKALETAEKKLEAFSQEREDLESAVLEKDALLAEWREQSVAMNAEEAALEEKLAQSDSHLSNVLAEKTVLAEQLNELRELTDELKSNEDNYLTEIDSLKQQKSQAEKSLAESLNESEARTEQFEKEAIKLRQQVIALESSLSEISSGKESLESELKKRLAEAQNDAKAALTTQQDVELQLNREVSEKEAIQKSLIALEKQLAQRQGEQQQLSKQLDESQEKLEELREGGEAEVLRLTKLLQQAESKRQERNVEFNSLTKEKEGDVRQLQQKADMLEAELEMLQRAEAESAQELNKLASEKEAAEQASLVTKSQLDSLLIEQQKVTAELSQERQETKMIIQEKDAKNAKLADSLEQLKGQLKALEESLLEQTRQLDEAHVQQLNKLDTELKKVKQQQELSEGQLMSVQAEKDELQQKLFDAEAVLSSATGDQRELLVQLEKARNESVELTRTVELKQTEMDEFVSLKKELEEELLTSKKAHKALSTLADSAEQRCEELNNALALQVSKRQDKERMFEERLKALENQLQQTENDLQKERIALQKAETNLSSKVSEKEEMRVALSELEQLKLSGDKVVNVSQQKMAELEQSLKSLKVEKEQLIEAHNDADEKTAQLTEQLLTAQNAEKETLKRLDQLMSSLETDKHEKAALEEKLADINNNNNELKHQLEKMERNASSAVENDPAEKRIKELEKQLDEASTMLLDLEIKLETSSSDVVEESSEEEKNALKALQSELDLVREQTEKDIQAMQLKVENSEKMNLALKKKILTMQTLANQEVLPEKTQKEKKKGWWK</sequence>
<comment type="caution">
    <text evidence="5">The sequence shown here is derived from an EMBL/GenBank/DDBJ whole genome shotgun (WGS) entry which is preliminary data.</text>
</comment>
<evidence type="ECO:0000256" key="1">
    <source>
        <dbReference type="SAM" id="Coils"/>
    </source>
</evidence>
<feature type="compositionally biased region" description="Basic and acidic residues" evidence="2">
    <location>
        <begin position="573"/>
        <end position="593"/>
    </location>
</feature>
<dbReference type="InterPro" id="IPR000595">
    <property type="entry name" value="cNMP-bd_dom"/>
</dbReference>
<keyword evidence="1" id="KW-0175">Coiled coil</keyword>
<evidence type="ECO:0000313" key="6">
    <source>
        <dbReference type="Proteomes" id="UP000015462"/>
    </source>
</evidence>
<evidence type="ECO:0000259" key="4">
    <source>
        <dbReference type="PROSITE" id="PS50206"/>
    </source>
</evidence>
<name>A0AB33Z106_9GAMM</name>
<dbReference type="PROSITE" id="PS00888">
    <property type="entry name" value="CNMP_BINDING_1"/>
    <property type="match status" value="1"/>
</dbReference>
<accession>A0AB33Z106</accession>
<evidence type="ECO:0000313" key="5">
    <source>
        <dbReference type="EMBL" id="EPD12975.1"/>
    </source>
</evidence>
<feature type="coiled-coil region" evidence="1">
    <location>
        <begin position="1288"/>
        <end position="1477"/>
    </location>
</feature>
<dbReference type="InterPro" id="IPR001763">
    <property type="entry name" value="Rhodanese-like_dom"/>
</dbReference>
<dbReference type="InterPro" id="IPR050503">
    <property type="entry name" value="cAMP-dep_PK_reg_su-like"/>
</dbReference>
<dbReference type="CDD" id="cd00038">
    <property type="entry name" value="CAP_ED"/>
    <property type="match status" value="2"/>
</dbReference>
<feature type="region of interest" description="Disordered" evidence="2">
    <location>
        <begin position="960"/>
        <end position="979"/>
    </location>
</feature>
<feature type="domain" description="Rhodanese" evidence="4">
    <location>
        <begin position="266"/>
        <end position="353"/>
    </location>
</feature>
<dbReference type="Pfam" id="PF00581">
    <property type="entry name" value="Rhodanese"/>
    <property type="match status" value="1"/>
</dbReference>
<dbReference type="InterPro" id="IPR018488">
    <property type="entry name" value="cNMP-bd_CS"/>
</dbReference>
<dbReference type="SMART" id="SM00100">
    <property type="entry name" value="cNMP"/>
    <property type="match status" value="2"/>
</dbReference>
<feature type="compositionally biased region" description="Low complexity" evidence="2">
    <location>
        <begin position="613"/>
        <end position="627"/>
    </location>
</feature>